<reference evidence="1" key="1">
    <citation type="submission" date="2014-11" db="EMBL/GenBank/DDBJ databases">
        <authorList>
            <person name="Amaro Gonzalez C."/>
        </authorList>
    </citation>
    <scope>NUCLEOTIDE SEQUENCE</scope>
</reference>
<organism evidence="1">
    <name type="scientific">Anguilla anguilla</name>
    <name type="common">European freshwater eel</name>
    <name type="synonym">Muraena anguilla</name>
    <dbReference type="NCBI Taxonomy" id="7936"/>
    <lineage>
        <taxon>Eukaryota</taxon>
        <taxon>Metazoa</taxon>
        <taxon>Chordata</taxon>
        <taxon>Craniata</taxon>
        <taxon>Vertebrata</taxon>
        <taxon>Euteleostomi</taxon>
        <taxon>Actinopterygii</taxon>
        <taxon>Neopterygii</taxon>
        <taxon>Teleostei</taxon>
        <taxon>Anguilliformes</taxon>
        <taxon>Anguillidae</taxon>
        <taxon>Anguilla</taxon>
    </lineage>
</organism>
<sequence length="32" mass="3388">MLCDQLTSMVTVGHMESTEPAGLFMLLACNSG</sequence>
<reference evidence="1" key="2">
    <citation type="journal article" date="2015" name="Fish Shellfish Immunol.">
        <title>Early steps in the European eel (Anguilla anguilla)-Vibrio vulnificus interaction in the gills: Role of the RtxA13 toxin.</title>
        <authorList>
            <person name="Callol A."/>
            <person name="Pajuelo D."/>
            <person name="Ebbesson L."/>
            <person name="Teles M."/>
            <person name="MacKenzie S."/>
            <person name="Amaro C."/>
        </authorList>
    </citation>
    <scope>NUCLEOTIDE SEQUENCE</scope>
</reference>
<protein>
    <submittedName>
        <fullName evidence="1">Uncharacterized protein</fullName>
    </submittedName>
</protein>
<proteinExistence type="predicted"/>
<name>A0A0E9RRN2_ANGAN</name>
<dbReference type="AlphaFoldDB" id="A0A0E9RRN2"/>
<evidence type="ECO:0000313" key="1">
    <source>
        <dbReference type="EMBL" id="JAH31831.1"/>
    </source>
</evidence>
<dbReference type="EMBL" id="GBXM01076746">
    <property type="protein sequence ID" value="JAH31831.1"/>
    <property type="molecule type" value="Transcribed_RNA"/>
</dbReference>
<accession>A0A0E9RRN2</accession>